<organism evidence="3 4">
    <name type="scientific">Actinomadura alba</name>
    <dbReference type="NCBI Taxonomy" id="406431"/>
    <lineage>
        <taxon>Bacteria</taxon>
        <taxon>Bacillati</taxon>
        <taxon>Actinomycetota</taxon>
        <taxon>Actinomycetes</taxon>
        <taxon>Streptosporangiales</taxon>
        <taxon>Thermomonosporaceae</taxon>
        <taxon>Actinomadura</taxon>
    </lineage>
</organism>
<comment type="caution">
    <text evidence="3">The sequence shown here is derived from an EMBL/GenBank/DDBJ whole genome shotgun (WGS) entry which is preliminary data.</text>
</comment>
<dbReference type="Pfam" id="PF00535">
    <property type="entry name" value="Glycos_transf_2"/>
    <property type="match status" value="1"/>
</dbReference>
<dbReference type="PANTHER" id="PTHR48090:SF7">
    <property type="entry name" value="RFBJ PROTEIN"/>
    <property type="match status" value="1"/>
</dbReference>
<dbReference type="InterPro" id="IPR029044">
    <property type="entry name" value="Nucleotide-diphossugar_trans"/>
</dbReference>
<evidence type="ECO:0000313" key="4">
    <source>
        <dbReference type="Proteomes" id="UP000805614"/>
    </source>
</evidence>
<gene>
    <name evidence="3" type="ORF">HKK74_20600</name>
</gene>
<protein>
    <submittedName>
        <fullName evidence="3">Glycosyltransferase family 2 protein</fullName>
    </submittedName>
</protein>
<dbReference type="InterPro" id="IPR001173">
    <property type="entry name" value="Glyco_trans_2-like"/>
</dbReference>
<evidence type="ECO:0000313" key="3">
    <source>
        <dbReference type="EMBL" id="MBC6467874.1"/>
    </source>
</evidence>
<sequence length="214" mass="23592">MDVIFPCLDEAEALPWVLGRLPRAFRPIVVDNGSVDGSAGIARSLGAVVVSEPHRGFGAACHRGLSAATAEVVCFCDCDASLDPRQLPLVAGPVLSGAADLVLGRRRPVIRGAWPLPARLANWELARRIRCRTGVRVRDLGPMRAARREELLQLRLADRRCGYALEMLVRAADAGWRVREVEVDYRPRIGRSKVTGTFRGYWQAVRDMKSVLAR</sequence>
<reference evidence="3 4" key="1">
    <citation type="submission" date="2020-06" db="EMBL/GenBank/DDBJ databases">
        <title>Actinomadura xiongansis sp. nov., isolated from soil of Baiyangdian.</title>
        <authorList>
            <person name="Zhang X."/>
        </authorList>
    </citation>
    <scope>NUCLEOTIDE SEQUENCE [LARGE SCALE GENOMIC DNA]</scope>
    <source>
        <strain evidence="3 4">HBUM206468</strain>
    </source>
</reference>
<evidence type="ECO:0000259" key="2">
    <source>
        <dbReference type="Pfam" id="PF00535"/>
    </source>
</evidence>
<name>A0ABR7LSX0_9ACTN</name>
<evidence type="ECO:0000256" key="1">
    <source>
        <dbReference type="ARBA" id="ARBA00006739"/>
    </source>
</evidence>
<keyword evidence="4" id="KW-1185">Reference proteome</keyword>
<dbReference type="InterPro" id="IPR050256">
    <property type="entry name" value="Glycosyltransferase_2"/>
</dbReference>
<dbReference type="SUPFAM" id="SSF53448">
    <property type="entry name" value="Nucleotide-diphospho-sugar transferases"/>
    <property type="match status" value="1"/>
</dbReference>
<dbReference type="CDD" id="cd04179">
    <property type="entry name" value="DPM_DPG-synthase_like"/>
    <property type="match status" value="1"/>
</dbReference>
<dbReference type="PANTHER" id="PTHR48090">
    <property type="entry name" value="UNDECAPRENYL-PHOSPHATE 4-DEOXY-4-FORMAMIDO-L-ARABINOSE TRANSFERASE-RELATED"/>
    <property type="match status" value="1"/>
</dbReference>
<feature type="domain" description="Glycosyltransferase 2-like" evidence="2">
    <location>
        <begin position="3"/>
        <end position="131"/>
    </location>
</feature>
<accession>A0ABR7LSX0</accession>
<dbReference type="Proteomes" id="UP000805614">
    <property type="component" value="Unassembled WGS sequence"/>
</dbReference>
<dbReference type="EMBL" id="JABVEC010000015">
    <property type="protein sequence ID" value="MBC6467874.1"/>
    <property type="molecule type" value="Genomic_DNA"/>
</dbReference>
<dbReference type="Gene3D" id="3.90.550.10">
    <property type="entry name" value="Spore Coat Polysaccharide Biosynthesis Protein SpsA, Chain A"/>
    <property type="match status" value="1"/>
</dbReference>
<proteinExistence type="inferred from homology"/>
<comment type="similarity">
    <text evidence="1">Belongs to the glycosyltransferase 2 family.</text>
</comment>